<proteinExistence type="predicted"/>
<dbReference type="RefSeq" id="WP_184316034.1">
    <property type="nucleotide sequence ID" value="NZ_JAEILH010000002.1"/>
</dbReference>
<dbReference type="SUPFAM" id="SSF55073">
    <property type="entry name" value="Nucleotide cyclase"/>
    <property type="match status" value="1"/>
</dbReference>
<evidence type="ECO:0000313" key="2">
    <source>
        <dbReference type="Proteomes" id="UP000645865"/>
    </source>
</evidence>
<reference evidence="1" key="1">
    <citation type="submission" date="2020-12" db="EMBL/GenBank/DDBJ databases">
        <title>Comparative genomic insights into the epidemiology and virulence of plant pathogenic Pseudomonads from Turkey.</title>
        <authorList>
            <person name="Dillon M."/>
            <person name="Ruiz-Bedoya T."/>
            <person name="Bendalovic-Torma C."/>
            <person name="Guttman K.M."/>
            <person name="Kwak H."/>
            <person name="Middleton M.A."/>
            <person name="Wang P.W."/>
            <person name="Horuz S."/>
            <person name="Aysan Y."/>
            <person name="Guttman D.S."/>
        </authorList>
    </citation>
    <scope>NUCLEOTIDE SEQUENCE</scope>
    <source>
        <strain evidence="1">S5_IA_3a</strain>
    </source>
</reference>
<dbReference type="EMBL" id="JAEILH010000002">
    <property type="protein sequence ID" value="MBI6622428.1"/>
    <property type="molecule type" value="Genomic_DNA"/>
</dbReference>
<accession>A0A8I1J807</accession>
<dbReference type="AlphaFoldDB" id="A0A8I1J807"/>
<dbReference type="Proteomes" id="UP000645865">
    <property type="component" value="Unassembled WGS sequence"/>
</dbReference>
<organism evidence="1 2">
    <name type="scientific">Pseudomonas rhodesiae</name>
    <dbReference type="NCBI Taxonomy" id="76760"/>
    <lineage>
        <taxon>Bacteria</taxon>
        <taxon>Pseudomonadati</taxon>
        <taxon>Pseudomonadota</taxon>
        <taxon>Gammaproteobacteria</taxon>
        <taxon>Pseudomonadales</taxon>
        <taxon>Pseudomonadaceae</taxon>
        <taxon>Pseudomonas</taxon>
    </lineage>
</organism>
<protein>
    <submittedName>
        <fullName evidence="1">Uncharacterized protein</fullName>
    </submittedName>
</protein>
<name>A0A8I1J807_9PSED</name>
<evidence type="ECO:0000313" key="1">
    <source>
        <dbReference type="EMBL" id="MBI6622428.1"/>
    </source>
</evidence>
<dbReference type="InterPro" id="IPR029787">
    <property type="entry name" value="Nucleotide_cyclase"/>
</dbReference>
<sequence length="310" mass="34268">MNQYQGAVFFVDMLGVGALTQNQVTLGEGDFKAWGMSPSISPSANLFCGQLLTTFRSCLAAVRTSHKQVKIAQLSDCAYIWSENVLAVLDAARAFMWESVNAGLLSRGGISYGEIVEPDKINRAIGHFILGGAVTRAVGLEKAGKGCRVFVDDLIHLQIQKSDAVRFKDEAFSSLKNPLDGTVVREFCWYATGGSVADWSNEPHVAATKLITILTKLQFSPRFSWNQANQHGRIQLACSVDFISAATPTFIGNGNYMLKGEEYLLQLEANNDRFASNFQQVLSARLADIERFFVDGIQKDPMQRWIERHS</sequence>
<comment type="caution">
    <text evidence="1">The sequence shown here is derived from an EMBL/GenBank/DDBJ whole genome shotgun (WGS) entry which is preliminary data.</text>
</comment>
<gene>
    <name evidence="1" type="ORF">YA0853_01940</name>
</gene>
<dbReference type="Gene3D" id="3.30.70.1230">
    <property type="entry name" value="Nucleotide cyclase"/>
    <property type="match status" value="1"/>
</dbReference>